<organism evidence="3">
    <name type="scientific">Schistosoma curassoni</name>
    <dbReference type="NCBI Taxonomy" id="6186"/>
    <lineage>
        <taxon>Eukaryota</taxon>
        <taxon>Metazoa</taxon>
        <taxon>Spiralia</taxon>
        <taxon>Lophotrochozoa</taxon>
        <taxon>Platyhelminthes</taxon>
        <taxon>Trematoda</taxon>
        <taxon>Digenea</taxon>
        <taxon>Strigeidida</taxon>
        <taxon>Schistosomatoidea</taxon>
        <taxon>Schistosomatidae</taxon>
        <taxon>Schistosoma</taxon>
    </lineage>
</organism>
<dbReference type="Proteomes" id="UP000279833">
    <property type="component" value="Unassembled WGS sequence"/>
</dbReference>
<protein>
    <submittedName>
        <fullName evidence="3">Transcriptional regulator</fullName>
    </submittedName>
</protein>
<evidence type="ECO:0000313" key="3">
    <source>
        <dbReference type="WBParaSite" id="SCUD_0000474801-mRNA-1"/>
    </source>
</evidence>
<dbReference type="AlphaFoldDB" id="A0A183JPW1"/>
<dbReference type="EMBL" id="UZAK01006700">
    <property type="protein sequence ID" value="VDO90770.1"/>
    <property type="molecule type" value="Genomic_DNA"/>
</dbReference>
<gene>
    <name evidence="1" type="ORF">SCUD_LOCUS4748</name>
</gene>
<name>A0A183JPW1_9TREM</name>
<accession>A0A183JPW1</accession>
<evidence type="ECO:0000313" key="2">
    <source>
        <dbReference type="Proteomes" id="UP000279833"/>
    </source>
</evidence>
<proteinExistence type="predicted"/>
<sequence>LGIIESKSGVASGPAVIKILEFIIVSDFPSVEKLFGIDDKSGTQK</sequence>
<reference evidence="3" key="1">
    <citation type="submission" date="2016-06" db="UniProtKB">
        <authorList>
            <consortium name="WormBaseParasite"/>
        </authorList>
    </citation>
    <scope>IDENTIFICATION</scope>
</reference>
<reference evidence="1 2" key="2">
    <citation type="submission" date="2018-11" db="EMBL/GenBank/DDBJ databases">
        <authorList>
            <consortium name="Pathogen Informatics"/>
        </authorList>
    </citation>
    <scope>NUCLEOTIDE SEQUENCE [LARGE SCALE GENOMIC DNA]</scope>
    <source>
        <strain evidence="1">Dakar</strain>
        <strain evidence="2">Dakar, Senegal</strain>
    </source>
</reference>
<keyword evidence="2" id="KW-1185">Reference proteome</keyword>
<evidence type="ECO:0000313" key="1">
    <source>
        <dbReference type="EMBL" id="VDO90770.1"/>
    </source>
</evidence>
<dbReference type="WBParaSite" id="SCUD_0000474801-mRNA-1">
    <property type="protein sequence ID" value="SCUD_0000474801-mRNA-1"/>
    <property type="gene ID" value="SCUD_0000474801"/>
</dbReference>